<keyword evidence="2" id="KW-1185">Reference proteome</keyword>
<proteinExistence type="predicted"/>
<evidence type="ECO:0000313" key="1">
    <source>
        <dbReference type="EMBL" id="MDT2769879.1"/>
    </source>
</evidence>
<dbReference type="Proteomes" id="UP001269061">
    <property type="component" value="Unassembled WGS sequence"/>
</dbReference>
<gene>
    <name evidence="1" type="ORF">P7H46_03375</name>
</gene>
<comment type="caution">
    <text evidence="1">The sequence shown here is derived from an EMBL/GenBank/DDBJ whole genome shotgun (WGS) entry which is preliminary data.</text>
</comment>
<reference evidence="1 2" key="1">
    <citation type="submission" date="2023-03" db="EMBL/GenBank/DDBJ databases">
        <authorList>
            <person name="Shen W."/>
            <person name="Cai J."/>
        </authorList>
    </citation>
    <scope>NUCLEOTIDE SEQUENCE [LARGE SCALE GENOMIC DNA]</scope>
    <source>
        <strain evidence="1 2">Y59</strain>
    </source>
</reference>
<dbReference type="EMBL" id="JARQAZ010000002">
    <property type="protein sequence ID" value="MDT2769879.1"/>
    <property type="molecule type" value="Genomic_DNA"/>
</dbReference>
<evidence type="ECO:0000313" key="2">
    <source>
        <dbReference type="Proteomes" id="UP001269061"/>
    </source>
</evidence>
<protein>
    <recommendedName>
        <fullName evidence="3">Holin</fullName>
    </recommendedName>
</protein>
<sequence>MERKTMQKKLNLALACFLLGGIATVLPTLWKVIVFTGVGLVLFVTYDEWEYQQRIGGTK</sequence>
<evidence type="ECO:0008006" key="3">
    <source>
        <dbReference type="Google" id="ProtNLM"/>
    </source>
</evidence>
<organism evidence="1 2">
    <name type="scientific">Enterococcus pseudoavium</name>
    <dbReference type="NCBI Taxonomy" id="44007"/>
    <lineage>
        <taxon>Bacteria</taxon>
        <taxon>Bacillati</taxon>
        <taxon>Bacillota</taxon>
        <taxon>Bacilli</taxon>
        <taxon>Lactobacillales</taxon>
        <taxon>Enterococcaceae</taxon>
        <taxon>Enterococcus</taxon>
    </lineage>
</organism>
<dbReference type="RefSeq" id="WP_311815364.1">
    <property type="nucleotide sequence ID" value="NZ_JARQAZ010000002.1"/>
</dbReference>
<name>A0ABU3FFR3_9ENTE</name>
<accession>A0ABU3FFR3</accession>